<name>A0A084VR78_ANOSI</name>
<accession>A0A084VR78</accession>
<evidence type="ECO:0000313" key="3">
    <source>
        <dbReference type="Proteomes" id="UP000030765"/>
    </source>
</evidence>
<dbReference type="VEuPathDB" id="VectorBase:ASIC007984"/>
<evidence type="ECO:0000313" key="2">
    <source>
        <dbReference type="EnsemblMetazoa" id="ASIC007984-PA"/>
    </source>
</evidence>
<proteinExistence type="predicted"/>
<reference evidence="2" key="2">
    <citation type="submission" date="2020-05" db="UniProtKB">
        <authorList>
            <consortium name="EnsemblMetazoa"/>
        </authorList>
    </citation>
    <scope>IDENTIFICATION</scope>
</reference>
<dbReference type="EnsemblMetazoa" id="ASIC007984-RA">
    <property type="protein sequence ID" value="ASIC007984-PA"/>
    <property type="gene ID" value="ASIC007984"/>
</dbReference>
<dbReference type="Proteomes" id="UP000030765">
    <property type="component" value="Unassembled WGS sequence"/>
</dbReference>
<reference evidence="1 3" key="1">
    <citation type="journal article" date="2014" name="BMC Genomics">
        <title>Genome sequence of Anopheles sinensis provides insight into genetics basis of mosquito competence for malaria parasites.</title>
        <authorList>
            <person name="Zhou D."/>
            <person name="Zhang D."/>
            <person name="Ding G."/>
            <person name="Shi L."/>
            <person name="Hou Q."/>
            <person name="Ye Y."/>
            <person name="Xu Y."/>
            <person name="Zhou H."/>
            <person name="Xiong C."/>
            <person name="Li S."/>
            <person name="Yu J."/>
            <person name="Hong S."/>
            <person name="Yu X."/>
            <person name="Zou P."/>
            <person name="Chen C."/>
            <person name="Chang X."/>
            <person name="Wang W."/>
            <person name="Lv Y."/>
            <person name="Sun Y."/>
            <person name="Ma L."/>
            <person name="Shen B."/>
            <person name="Zhu C."/>
        </authorList>
    </citation>
    <scope>NUCLEOTIDE SEQUENCE [LARGE SCALE GENOMIC DNA]</scope>
</reference>
<gene>
    <name evidence="1" type="ORF">ZHAS_00007984</name>
</gene>
<dbReference type="EMBL" id="ATLV01015521">
    <property type="status" value="NOT_ANNOTATED_CDS"/>
    <property type="molecule type" value="Genomic_DNA"/>
</dbReference>
<sequence>MFLPTTARLGCRTFLPWKAYHNLQPRVPPRHGWRQPATTPVYDAINQRGVPGERNGRNPKGNVVNFAHRCTLTLVPENTTERRPMDCADGSHIPTVPLFCAPNWLFRAAPLAHANRL</sequence>
<keyword evidence="3" id="KW-1185">Reference proteome</keyword>
<dbReference type="AlphaFoldDB" id="A0A084VR78"/>
<evidence type="ECO:0000313" key="1">
    <source>
        <dbReference type="EMBL" id="KFB40472.1"/>
    </source>
</evidence>
<protein>
    <submittedName>
        <fullName evidence="1 2">Fiber</fullName>
    </submittedName>
</protein>
<dbReference type="EMBL" id="KE525019">
    <property type="protein sequence ID" value="KFB40472.1"/>
    <property type="molecule type" value="Genomic_DNA"/>
</dbReference>
<organism evidence="1">
    <name type="scientific">Anopheles sinensis</name>
    <name type="common">Mosquito</name>
    <dbReference type="NCBI Taxonomy" id="74873"/>
    <lineage>
        <taxon>Eukaryota</taxon>
        <taxon>Metazoa</taxon>
        <taxon>Ecdysozoa</taxon>
        <taxon>Arthropoda</taxon>
        <taxon>Hexapoda</taxon>
        <taxon>Insecta</taxon>
        <taxon>Pterygota</taxon>
        <taxon>Neoptera</taxon>
        <taxon>Endopterygota</taxon>
        <taxon>Diptera</taxon>
        <taxon>Nematocera</taxon>
        <taxon>Culicoidea</taxon>
        <taxon>Culicidae</taxon>
        <taxon>Anophelinae</taxon>
        <taxon>Anopheles</taxon>
    </lineage>
</organism>